<keyword evidence="3" id="KW-1185">Reference proteome</keyword>
<accession>A0ABR3V9M2</accession>
<protein>
    <submittedName>
        <fullName evidence="2">Uncharacterized protein</fullName>
    </submittedName>
</protein>
<evidence type="ECO:0000313" key="3">
    <source>
        <dbReference type="Proteomes" id="UP001583172"/>
    </source>
</evidence>
<feature type="region of interest" description="Disordered" evidence="1">
    <location>
        <begin position="1"/>
        <end position="26"/>
    </location>
</feature>
<gene>
    <name evidence="2" type="ORF">VTJ49DRAFT_2668</name>
</gene>
<sequence length="79" mass="8248">MDNERRPGAVGRPGLRPPPGFEHLAPAPVAEPAEISGGGLTCGSTHALSLQPRCGLPHAPRRSRPLTRCASCETLSATR</sequence>
<dbReference type="EMBL" id="JAZGSY010000215">
    <property type="protein sequence ID" value="KAL1838416.1"/>
    <property type="molecule type" value="Genomic_DNA"/>
</dbReference>
<reference evidence="2 3" key="1">
    <citation type="journal article" date="2024" name="Commun. Biol.">
        <title>Comparative genomic analysis of thermophilic fungi reveals convergent evolutionary adaptations and gene losses.</title>
        <authorList>
            <person name="Steindorff A.S."/>
            <person name="Aguilar-Pontes M.V."/>
            <person name="Robinson A.J."/>
            <person name="Andreopoulos B."/>
            <person name="LaButti K."/>
            <person name="Kuo A."/>
            <person name="Mondo S."/>
            <person name="Riley R."/>
            <person name="Otillar R."/>
            <person name="Haridas S."/>
            <person name="Lipzen A."/>
            <person name="Grimwood J."/>
            <person name="Schmutz J."/>
            <person name="Clum A."/>
            <person name="Reid I.D."/>
            <person name="Moisan M.C."/>
            <person name="Butler G."/>
            <person name="Nguyen T.T.M."/>
            <person name="Dewar K."/>
            <person name="Conant G."/>
            <person name="Drula E."/>
            <person name="Henrissat B."/>
            <person name="Hansel C."/>
            <person name="Singer S."/>
            <person name="Hutchinson M.I."/>
            <person name="de Vries R.P."/>
            <person name="Natvig D.O."/>
            <person name="Powell A.J."/>
            <person name="Tsang A."/>
            <person name="Grigoriev I.V."/>
        </authorList>
    </citation>
    <scope>NUCLEOTIDE SEQUENCE [LARGE SCALE GENOMIC DNA]</scope>
    <source>
        <strain evidence="2 3">CBS 620.91</strain>
    </source>
</reference>
<proteinExistence type="predicted"/>
<evidence type="ECO:0000313" key="2">
    <source>
        <dbReference type="EMBL" id="KAL1838416.1"/>
    </source>
</evidence>
<dbReference type="Proteomes" id="UP001583172">
    <property type="component" value="Unassembled WGS sequence"/>
</dbReference>
<organism evidence="2 3">
    <name type="scientific">Humicola insolens</name>
    <name type="common">Soft-rot fungus</name>
    <dbReference type="NCBI Taxonomy" id="85995"/>
    <lineage>
        <taxon>Eukaryota</taxon>
        <taxon>Fungi</taxon>
        <taxon>Dikarya</taxon>
        <taxon>Ascomycota</taxon>
        <taxon>Pezizomycotina</taxon>
        <taxon>Sordariomycetes</taxon>
        <taxon>Sordariomycetidae</taxon>
        <taxon>Sordariales</taxon>
        <taxon>Chaetomiaceae</taxon>
        <taxon>Mycothermus</taxon>
    </lineage>
</organism>
<comment type="caution">
    <text evidence="2">The sequence shown here is derived from an EMBL/GenBank/DDBJ whole genome shotgun (WGS) entry which is preliminary data.</text>
</comment>
<name>A0ABR3V9M2_HUMIN</name>
<evidence type="ECO:0000256" key="1">
    <source>
        <dbReference type="SAM" id="MobiDB-lite"/>
    </source>
</evidence>